<dbReference type="EMBL" id="CP025299">
    <property type="protein sequence ID" value="AUG29402.1"/>
    <property type="molecule type" value="Genomic_DNA"/>
</dbReference>
<gene>
    <name evidence="2" type="ORF">CXR34_07980</name>
</gene>
<dbReference type="KEGG" id="mhos:CXR34_07980"/>
<evidence type="ECO:0000313" key="2">
    <source>
        <dbReference type="EMBL" id="AUG29402.1"/>
    </source>
</evidence>
<feature type="region of interest" description="Disordered" evidence="1">
    <location>
        <begin position="136"/>
        <end position="155"/>
    </location>
</feature>
<evidence type="ECO:0000256" key="1">
    <source>
        <dbReference type="SAM" id="MobiDB-lite"/>
    </source>
</evidence>
<accession>A0A2K9D941</accession>
<reference evidence="2 3" key="1">
    <citation type="submission" date="2017-12" db="EMBL/GenBank/DDBJ databases">
        <title>Isolation and characterization of estrogens degradatiion strain Microbacterium hominis SJTG1.</title>
        <authorList>
            <person name="Xiong W."/>
            <person name="Yin C."/>
            <person name="Zheng D."/>
            <person name="Liang R."/>
        </authorList>
    </citation>
    <scope>NUCLEOTIDE SEQUENCE [LARGE SCALE GENOMIC DNA]</scope>
    <source>
        <strain evidence="2 3">SJTG1</strain>
    </source>
</reference>
<dbReference type="AlphaFoldDB" id="A0A2K9D941"/>
<sequence>MALFSRRACTSWRFVVVDGHKDHLPGDCAKCWVACRNVIPKRAWADGTRRCAECAGTLVHCPILQVRKALVEEEGVPDDVLAALVTDSYGPVSMKARRMLDERAAARAPQQEFGAVPLELTVSPRRAHRQLQALNTATTNPQPALAGQRQSVWDQ</sequence>
<organism evidence="2 3">
    <name type="scientific">Microbacterium hominis</name>
    <dbReference type="NCBI Taxonomy" id="162426"/>
    <lineage>
        <taxon>Bacteria</taxon>
        <taxon>Bacillati</taxon>
        <taxon>Actinomycetota</taxon>
        <taxon>Actinomycetes</taxon>
        <taxon>Micrococcales</taxon>
        <taxon>Microbacteriaceae</taxon>
        <taxon>Microbacterium</taxon>
    </lineage>
</organism>
<proteinExistence type="predicted"/>
<protein>
    <submittedName>
        <fullName evidence="2">Uncharacterized protein</fullName>
    </submittedName>
</protein>
<name>A0A2K9D941_9MICO</name>
<evidence type="ECO:0000313" key="3">
    <source>
        <dbReference type="Proteomes" id="UP000233276"/>
    </source>
</evidence>
<dbReference type="RefSeq" id="WP_016464784.1">
    <property type="nucleotide sequence ID" value="NZ_CP025299.1"/>
</dbReference>
<dbReference type="Proteomes" id="UP000233276">
    <property type="component" value="Chromosome"/>
</dbReference>